<evidence type="ECO:0000256" key="6">
    <source>
        <dbReference type="ARBA" id="ARBA00022692"/>
    </source>
</evidence>
<feature type="transmembrane region" description="Helical" evidence="11">
    <location>
        <begin position="148"/>
        <end position="169"/>
    </location>
</feature>
<dbReference type="STRING" id="861299.J421_0466"/>
<evidence type="ECO:0000313" key="13">
    <source>
        <dbReference type="EMBL" id="AHG88003.1"/>
    </source>
</evidence>
<dbReference type="Pfam" id="PF00892">
    <property type="entry name" value="EamA"/>
    <property type="match status" value="1"/>
</dbReference>
<dbReference type="eggNOG" id="COG0697">
    <property type="taxonomic scope" value="Bacteria"/>
</dbReference>
<feature type="transmembrane region" description="Helical" evidence="11">
    <location>
        <begin position="221"/>
        <end position="240"/>
    </location>
</feature>
<evidence type="ECO:0000256" key="1">
    <source>
        <dbReference type="ARBA" id="ARBA00004651"/>
    </source>
</evidence>
<dbReference type="InterPro" id="IPR001763">
    <property type="entry name" value="Rhodanese-like_dom"/>
</dbReference>
<name>W0RF41_9BACT</name>
<dbReference type="InterPro" id="IPR000620">
    <property type="entry name" value="EamA_dom"/>
</dbReference>
<dbReference type="PANTHER" id="PTHR30561:SF9">
    <property type="entry name" value="4-AMINO-4-DEOXY-L-ARABINOSE-PHOSPHOUNDECAPRENOL FLIPPASE SUBUNIT ARNF-RELATED"/>
    <property type="match status" value="1"/>
</dbReference>
<dbReference type="SUPFAM" id="SSF103481">
    <property type="entry name" value="Multidrug resistance efflux transporter EmrE"/>
    <property type="match status" value="2"/>
</dbReference>
<keyword evidence="2" id="KW-1003">Cell membrane</keyword>
<proteinExistence type="predicted"/>
<accession>W0RF41</accession>
<dbReference type="InterPro" id="IPR000390">
    <property type="entry name" value="Small_drug/metabolite_transptr"/>
</dbReference>
<reference evidence="13 14" key="1">
    <citation type="journal article" date="2014" name="Genome Announc.">
        <title>Genome Sequence and Methylome of Soil Bacterium Gemmatirosa kalamazoonensis KBS708T, a Member of the Rarely Cultivated Gemmatimonadetes Phylum.</title>
        <authorList>
            <person name="Debruyn J.M."/>
            <person name="Radosevich M."/>
            <person name="Wommack K.E."/>
            <person name="Polson S.W."/>
            <person name="Hauser L.J."/>
            <person name="Fawaz M.N."/>
            <person name="Korlach J."/>
            <person name="Tsai Y.C."/>
        </authorList>
    </citation>
    <scope>NUCLEOTIDE SEQUENCE [LARGE SCALE GENOMIC DNA]</scope>
    <source>
        <strain evidence="13 14">KBS708</strain>
    </source>
</reference>
<feature type="transmembrane region" description="Helical" evidence="11">
    <location>
        <begin position="120"/>
        <end position="142"/>
    </location>
</feature>
<sequence>MTLTAVLLVLLSAVTHAYWNYLLKRAGGSHAFVGISKACEAVVYLPVFLAVLWTAPSNALRGTGVYVLVGTVMTLVSYVTLATAYRHGDLSFTYPIARGGALLFLPAFGWLAFGERVGPLGWAAIAAILGGVVVMQLPRLAWVELRAFFSHASGPATLFALLMALVLATGTIWDKLSVMRVNLFVYFYGYTAGAGACYLAWVLRRQGGDAVRAEWRAHGGAAVAVGVLNTLSYGLALFALRDGGSTYVVGLRQISIAVGVLLGARFLGEHVSTPRRVGVTLVLAGCFLMAWGR</sequence>
<dbReference type="AlphaFoldDB" id="W0RF41"/>
<protein>
    <recommendedName>
        <fullName evidence="12">Rhodanese domain-containing protein</fullName>
    </recommendedName>
</protein>
<organism evidence="13 14">
    <name type="scientific">Gemmatirosa kalamazoonensis</name>
    <dbReference type="NCBI Taxonomy" id="861299"/>
    <lineage>
        <taxon>Bacteria</taxon>
        <taxon>Pseudomonadati</taxon>
        <taxon>Gemmatimonadota</taxon>
        <taxon>Gemmatimonadia</taxon>
        <taxon>Gemmatimonadales</taxon>
        <taxon>Gemmatimonadaceae</taxon>
        <taxon>Gemmatirosa</taxon>
    </lineage>
</organism>
<evidence type="ECO:0000259" key="12">
    <source>
        <dbReference type="PROSITE" id="PS50206"/>
    </source>
</evidence>
<keyword evidence="3" id="KW-0444">Lipid biosynthesis</keyword>
<dbReference type="GO" id="GO:0009245">
    <property type="term" value="P:lipid A biosynthetic process"/>
    <property type="evidence" value="ECO:0007669"/>
    <property type="project" value="UniProtKB-KW"/>
</dbReference>
<feature type="transmembrane region" description="Helical" evidence="11">
    <location>
        <begin position="181"/>
        <end position="201"/>
    </location>
</feature>
<keyword evidence="9" id="KW-0443">Lipid metabolism</keyword>
<feature type="transmembrane region" description="Helical" evidence="11">
    <location>
        <begin position="33"/>
        <end position="53"/>
    </location>
</feature>
<evidence type="ECO:0000256" key="7">
    <source>
        <dbReference type="ARBA" id="ARBA00022985"/>
    </source>
</evidence>
<feature type="domain" description="Rhodanese" evidence="12">
    <location>
        <begin position="185"/>
        <end position="224"/>
    </location>
</feature>
<dbReference type="EMBL" id="CP007128">
    <property type="protein sequence ID" value="AHG88003.1"/>
    <property type="molecule type" value="Genomic_DNA"/>
</dbReference>
<evidence type="ECO:0000256" key="3">
    <source>
        <dbReference type="ARBA" id="ARBA00022516"/>
    </source>
</evidence>
<evidence type="ECO:0000256" key="2">
    <source>
        <dbReference type="ARBA" id="ARBA00022475"/>
    </source>
</evidence>
<dbReference type="KEGG" id="gba:J421_0466"/>
<evidence type="ECO:0000256" key="11">
    <source>
        <dbReference type="SAM" id="Phobius"/>
    </source>
</evidence>
<keyword evidence="5" id="KW-0441">Lipid A biosynthesis</keyword>
<evidence type="ECO:0000313" key="14">
    <source>
        <dbReference type="Proteomes" id="UP000019151"/>
    </source>
</evidence>
<keyword evidence="10 11" id="KW-0472">Membrane</keyword>
<dbReference type="InParanoid" id="W0RF41"/>
<dbReference type="PANTHER" id="PTHR30561">
    <property type="entry name" value="SMR FAMILY PROTON-DEPENDENT DRUG EFFLUX TRANSPORTER SUGE"/>
    <property type="match status" value="1"/>
</dbReference>
<gene>
    <name evidence="13" type="ORF">J421_0466</name>
</gene>
<keyword evidence="6 11" id="KW-0812">Transmembrane</keyword>
<evidence type="ECO:0000256" key="8">
    <source>
        <dbReference type="ARBA" id="ARBA00022989"/>
    </source>
</evidence>
<comment type="subcellular location">
    <subcellularLocation>
        <location evidence="1">Cell membrane</location>
        <topology evidence="1">Multi-pass membrane protein</topology>
    </subcellularLocation>
</comment>
<dbReference type="Proteomes" id="UP000019151">
    <property type="component" value="Chromosome"/>
</dbReference>
<keyword evidence="7" id="KW-0448">Lipopolysaccharide biosynthesis</keyword>
<feature type="transmembrane region" description="Helical" evidence="11">
    <location>
        <begin position="92"/>
        <end position="113"/>
    </location>
</feature>
<dbReference type="RefSeq" id="WP_025409550.1">
    <property type="nucleotide sequence ID" value="NZ_CP007128.1"/>
</dbReference>
<dbReference type="HOGENOM" id="CLU_060016_2_0_0"/>
<keyword evidence="14" id="KW-1185">Reference proteome</keyword>
<dbReference type="GO" id="GO:0022857">
    <property type="term" value="F:transmembrane transporter activity"/>
    <property type="evidence" value="ECO:0007669"/>
    <property type="project" value="InterPro"/>
</dbReference>
<keyword evidence="8 11" id="KW-1133">Transmembrane helix</keyword>
<dbReference type="OrthoDB" id="9783707at2"/>
<evidence type="ECO:0000256" key="4">
    <source>
        <dbReference type="ARBA" id="ARBA00022519"/>
    </source>
</evidence>
<dbReference type="InterPro" id="IPR037185">
    <property type="entry name" value="EmrE-like"/>
</dbReference>
<dbReference type="PROSITE" id="PS50206">
    <property type="entry name" value="RHODANESE_3"/>
    <property type="match status" value="1"/>
</dbReference>
<dbReference type="Gene3D" id="1.10.3730.20">
    <property type="match status" value="1"/>
</dbReference>
<dbReference type="GO" id="GO:0009103">
    <property type="term" value="P:lipopolysaccharide biosynthetic process"/>
    <property type="evidence" value="ECO:0007669"/>
    <property type="project" value="UniProtKB-KW"/>
</dbReference>
<evidence type="ECO:0000256" key="9">
    <source>
        <dbReference type="ARBA" id="ARBA00023098"/>
    </source>
</evidence>
<evidence type="ECO:0000256" key="5">
    <source>
        <dbReference type="ARBA" id="ARBA00022556"/>
    </source>
</evidence>
<feature type="transmembrane region" description="Helical" evidence="11">
    <location>
        <begin position="65"/>
        <end position="86"/>
    </location>
</feature>
<evidence type="ECO:0000256" key="10">
    <source>
        <dbReference type="ARBA" id="ARBA00023136"/>
    </source>
</evidence>
<keyword evidence="4" id="KW-0997">Cell inner membrane</keyword>
<dbReference type="GO" id="GO:0005886">
    <property type="term" value="C:plasma membrane"/>
    <property type="evidence" value="ECO:0007669"/>
    <property type="project" value="UniProtKB-SubCell"/>
</dbReference>